<keyword evidence="2" id="KW-0238">DNA-binding</keyword>
<keyword evidence="6" id="KW-1185">Reference proteome</keyword>
<dbReference type="PRINTS" id="PR00038">
    <property type="entry name" value="HTHLUXR"/>
</dbReference>
<dbReference type="InterPro" id="IPR036388">
    <property type="entry name" value="WH-like_DNA-bd_sf"/>
</dbReference>
<dbReference type="EMBL" id="WXFA01000002">
    <property type="protein sequence ID" value="MBM3090059.1"/>
    <property type="molecule type" value="Genomic_DNA"/>
</dbReference>
<evidence type="ECO:0000256" key="3">
    <source>
        <dbReference type="ARBA" id="ARBA00023163"/>
    </source>
</evidence>
<dbReference type="Gene3D" id="1.10.10.10">
    <property type="entry name" value="Winged helix-like DNA-binding domain superfamily/Winged helix DNA-binding domain"/>
    <property type="match status" value="1"/>
</dbReference>
<dbReference type="PROSITE" id="PS50043">
    <property type="entry name" value="HTH_LUXR_2"/>
    <property type="match status" value="1"/>
</dbReference>
<dbReference type="GO" id="GO:0006355">
    <property type="term" value="P:regulation of DNA-templated transcription"/>
    <property type="evidence" value="ECO:0007669"/>
    <property type="project" value="InterPro"/>
</dbReference>
<keyword evidence="1" id="KW-0805">Transcription regulation</keyword>
<dbReference type="PROSITE" id="PS00622">
    <property type="entry name" value="HTH_LUXR_1"/>
    <property type="match status" value="1"/>
</dbReference>
<dbReference type="AlphaFoldDB" id="A0AAW4FD42"/>
<dbReference type="GO" id="GO:0003677">
    <property type="term" value="F:DNA binding"/>
    <property type="evidence" value="ECO:0007669"/>
    <property type="project" value="UniProtKB-KW"/>
</dbReference>
<dbReference type="SMART" id="SM00421">
    <property type="entry name" value="HTH_LUXR"/>
    <property type="match status" value="1"/>
</dbReference>
<organism evidence="5 6">
    <name type="scientific">Ensifer canadensis</name>
    <dbReference type="NCBI Taxonomy" id="555315"/>
    <lineage>
        <taxon>Bacteria</taxon>
        <taxon>Pseudomonadati</taxon>
        <taxon>Pseudomonadota</taxon>
        <taxon>Alphaproteobacteria</taxon>
        <taxon>Hyphomicrobiales</taxon>
        <taxon>Rhizobiaceae</taxon>
        <taxon>Sinorhizobium/Ensifer group</taxon>
        <taxon>Ensifer</taxon>
    </lineage>
</organism>
<dbReference type="SUPFAM" id="SSF46894">
    <property type="entry name" value="C-terminal effector domain of the bipartite response regulators"/>
    <property type="match status" value="1"/>
</dbReference>
<protein>
    <submittedName>
        <fullName evidence="5">LuxR family transcriptional regulator</fullName>
    </submittedName>
</protein>
<dbReference type="CDD" id="cd06170">
    <property type="entry name" value="LuxR_C_like"/>
    <property type="match status" value="1"/>
</dbReference>
<name>A0AAW4FD42_9HYPH</name>
<sequence>MRDTGVGESSTRMLARESADISAMIGLIGTQDFGGALDRMLRSVASFDLSVAFAYPYDNRPIVLHDGYTAKVSASALSAYLGGAYLLDPFYVACSSGQPQGLWRMRELAPDRFFHSEFSSSAEVHPCISMESGVLVEEIGFVIPLDDSVQATYSLMRGRGGTPFSDEELERLRVYEPIVREAVRSNWRQQSHAVAATPRPDDAIETAFDSLCADRLTRQQRNIVRLILRGHSNLSIGKTMNIAEGTVRIHRKNIYRRLGISSQGALFRIFIDHLNRRQLY</sequence>
<dbReference type="PANTHER" id="PTHR44688">
    <property type="entry name" value="DNA-BINDING TRANSCRIPTIONAL ACTIVATOR DEVR_DOSR"/>
    <property type="match status" value="1"/>
</dbReference>
<dbReference type="PANTHER" id="PTHR44688:SF16">
    <property type="entry name" value="DNA-BINDING TRANSCRIPTIONAL ACTIVATOR DEVR_DOSR"/>
    <property type="match status" value="1"/>
</dbReference>
<feature type="domain" description="HTH luxR-type" evidence="4">
    <location>
        <begin position="209"/>
        <end position="274"/>
    </location>
</feature>
<accession>A0AAW4FD42</accession>
<evidence type="ECO:0000256" key="2">
    <source>
        <dbReference type="ARBA" id="ARBA00023125"/>
    </source>
</evidence>
<dbReference type="Proteomes" id="UP000744980">
    <property type="component" value="Unassembled WGS sequence"/>
</dbReference>
<proteinExistence type="predicted"/>
<evidence type="ECO:0000256" key="1">
    <source>
        <dbReference type="ARBA" id="ARBA00023015"/>
    </source>
</evidence>
<evidence type="ECO:0000313" key="5">
    <source>
        <dbReference type="EMBL" id="MBM3090059.1"/>
    </source>
</evidence>
<reference evidence="5 6" key="1">
    <citation type="submission" date="2020-01" db="EMBL/GenBank/DDBJ databases">
        <title>Draft genome assembly of Ensifer adhaerens T173.</title>
        <authorList>
            <person name="Craig J.E."/>
            <person name="Stinchcombe J.R."/>
        </authorList>
    </citation>
    <scope>NUCLEOTIDE SEQUENCE [LARGE SCALE GENOMIC DNA]</scope>
    <source>
        <strain evidence="5 6">T173</strain>
    </source>
</reference>
<dbReference type="InterPro" id="IPR000792">
    <property type="entry name" value="Tscrpt_reg_LuxR_C"/>
</dbReference>
<keyword evidence="3" id="KW-0804">Transcription</keyword>
<evidence type="ECO:0000259" key="4">
    <source>
        <dbReference type="PROSITE" id="PS50043"/>
    </source>
</evidence>
<dbReference type="Pfam" id="PF00196">
    <property type="entry name" value="GerE"/>
    <property type="match status" value="1"/>
</dbReference>
<comment type="caution">
    <text evidence="5">The sequence shown here is derived from an EMBL/GenBank/DDBJ whole genome shotgun (WGS) entry which is preliminary data.</text>
</comment>
<dbReference type="InterPro" id="IPR016032">
    <property type="entry name" value="Sig_transdc_resp-reg_C-effctor"/>
</dbReference>
<evidence type="ECO:0000313" key="6">
    <source>
        <dbReference type="Proteomes" id="UP000744980"/>
    </source>
</evidence>
<gene>
    <name evidence="5" type="ORF">GFB56_04420</name>
</gene>